<dbReference type="Pfam" id="PF17932">
    <property type="entry name" value="TetR_C_24"/>
    <property type="match status" value="1"/>
</dbReference>
<name>A0A1H8E903_9BACI</name>
<dbReference type="InterPro" id="IPR041490">
    <property type="entry name" value="KstR2_TetR_C"/>
</dbReference>
<feature type="DNA-binding region" description="H-T-H motif" evidence="3">
    <location>
        <begin position="40"/>
        <end position="59"/>
    </location>
</feature>
<evidence type="ECO:0000256" key="2">
    <source>
        <dbReference type="ARBA" id="ARBA00023125"/>
    </source>
</evidence>
<accession>A0A1H8E903</accession>
<keyword evidence="2 3" id="KW-0238">DNA-binding</keyword>
<dbReference type="Gene3D" id="1.10.10.60">
    <property type="entry name" value="Homeodomain-like"/>
    <property type="match status" value="1"/>
</dbReference>
<dbReference type="InterPro" id="IPR050624">
    <property type="entry name" value="HTH-type_Tx_Regulator"/>
</dbReference>
<keyword evidence="6" id="KW-1185">Reference proteome</keyword>
<dbReference type="SUPFAM" id="SSF46689">
    <property type="entry name" value="Homeodomain-like"/>
    <property type="match status" value="1"/>
</dbReference>
<dbReference type="PANTHER" id="PTHR43479">
    <property type="entry name" value="ACREF/ENVCD OPERON REPRESSOR-RELATED"/>
    <property type="match status" value="1"/>
</dbReference>
<dbReference type="InterPro" id="IPR036271">
    <property type="entry name" value="Tet_transcr_reg_TetR-rel_C_sf"/>
</dbReference>
<dbReference type="InterPro" id="IPR009057">
    <property type="entry name" value="Homeodomain-like_sf"/>
</dbReference>
<feature type="domain" description="HTH tetR-type" evidence="4">
    <location>
        <begin position="17"/>
        <end position="77"/>
    </location>
</feature>
<dbReference type="InterPro" id="IPR001647">
    <property type="entry name" value="HTH_TetR"/>
</dbReference>
<dbReference type="InterPro" id="IPR023772">
    <property type="entry name" value="DNA-bd_HTH_TetR-type_CS"/>
</dbReference>
<dbReference type="PROSITE" id="PS01081">
    <property type="entry name" value="HTH_TETR_1"/>
    <property type="match status" value="1"/>
</dbReference>
<dbReference type="Pfam" id="PF00440">
    <property type="entry name" value="TetR_N"/>
    <property type="match status" value="1"/>
</dbReference>
<gene>
    <name evidence="5" type="ORF">SAMN05192533_109207</name>
</gene>
<evidence type="ECO:0000313" key="6">
    <source>
        <dbReference type="Proteomes" id="UP000198553"/>
    </source>
</evidence>
<proteinExistence type="predicted"/>
<dbReference type="PROSITE" id="PS50977">
    <property type="entry name" value="HTH_TETR_2"/>
    <property type="match status" value="1"/>
</dbReference>
<dbReference type="AlphaFoldDB" id="A0A1H8E903"/>
<dbReference type="PRINTS" id="PR00455">
    <property type="entry name" value="HTHTETR"/>
</dbReference>
<dbReference type="Gene3D" id="1.10.357.10">
    <property type="entry name" value="Tetracycline Repressor, domain 2"/>
    <property type="match status" value="1"/>
</dbReference>
<evidence type="ECO:0000256" key="1">
    <source>
        <dbReference type="ARBA" id="ARBA00022491"/>
    </source>
</evidence>
<dbReference type="STRING" id="930146.SAMN05192533_109207"/>
<dbReference type="EMBL" id="FOBW01000009">
    <property type="protein sequence ID" value="SEN15943.1"/>
    <property type="molecule type" value="Genomic_DNA"/>
</dbReference>
<evidence type="ECO:0000259" key="4">
    <source>
        <dbReference type="PROSITE" id="PS50977"/>
    </source>
</evidence>
<evidence type="ECO:0000256" key="3">
    <source>
        <dbReference type="PROSITE-ProRule" id="PRU00335"/>
    </source>
</evidence>
<protein>
    <submittedName>
        <fullName evidence="5">DNA-binding transcriptional regulator, AcrR family</fullName>
    </submittedName>
</protein>
<organism evidence="5 6">
    <name type="scientific">Mesobacillus persicus</name>
    <dbReference type="NCBI Taxonomy" id="930146"/>
    <lineage>
        <taxon>Bacteria</taxon>
        <taxon>Bacillati</taxon>
        <taxon>Bacillota</taxon>
        <taxon>Bacilli</taxon>
        <taxon>Bacillales</taxon>
        <taxon>Bacillaceae</taxon>
        <taxon>Mesobacillus</taxon>
    </lineage>
</organism>
<keyword evidence="1" id="KW-0678">Repressor</keyword>
<dbReference type="GO" id="GO:0003677">
    <property type="term" value="F:DNA binding"/>
    <property type="evidence" value="ECO:0007669"/>
    <property type="project" value="UniProtKB-UniRule"/>
</dbReference>
<dbReference type="PANTHER" id="PTHR43479:SF11">
    <property type="entry name" value="ACREF_ENVCD OPERON REPRESSOR-RELATED"/>
    <property type="match status" value="1"/>
</dbReference>
<reference evidence="6" key="1">
    <citation type="submission" date="2016-10" db="EMBL/GenBank/DDBJ databases">
        <authorList>
            <person name="Varghese N."/>
            <person name="Submissions S."/>
        </authorList>
    </citation>
    <scope>NUCLEOTIDE SEQUENCE [LARGE SCALE GENOMIC DNA]</scope>
    <source>
        <strain evidence="6">B48,IBRC-M 10115,DSM 25386,CECT 8001</strain>
    </source>
</reference>
<dbReference type="Proteomes" id="UP000198553">
    <property type="component" value="Unassembled WGS sequence"/>
</dbReference>
<dbReference type="SUPFAM" id="SSF48498">
    <property type="entry name" value="Tetracyclin repressor-like, C-terminal domain"/>
    <property type="match status" value="1"/>
</dbReference>
<sequence length="206" mass="23880">MLLWYNAFRKQKDCGAVRVKEKITEQSIRLFEKKGFSETSIQDIVDSLGVTKGTFYYYFSSKEELLMDIHYKYIKNLVENQEKILHNDKNNCKAKLSEIVHMLIGNIDIQGQSAKIFFREMKNLKPEHLEKIIPLRDQFRINIEELIKKGIEKGEFKNHLNAPIIALGILGVTNWSYQWFKTGGSMSAKEVSDMFVDMILNGIAGH</sequence>
<evidence type="ECO:0000313" key="5">
    <source>
        <dbReference type="EMBL" id="SEN15943.1"/>
    </source>
</evidence>